<proteinExistence type="predicted"/>
<keyword evidence="2" id="KW-0472">Membrane</keyword>
<evidence type="ECO:0000313" key="3">
    <source>
        <dbReference type="EMBL" id="KAL1504150.1"/>
    </source>
</evidence>
<protein>
    <submittedName>
        <fullName evidence="3">Uncharacterized protein</fullName>
    </submittedName>
</protein>
<dbReference type="EMBL" id="JBGBPQ010000020">
    <property type="protein sequence ID" value="KAL1504150.1"/>
    <property type="molecule type" value="Genomic_DNA"/>
</dbReference>
<gene>
    <name evidence="3" type="ORF">AB1Y20_010559</name>
</gene>
<evidence type="ECO:0000256" key="1">
    <source>
        <dbReference type="SAM" id="MobiDB-lite"/>
    </source>
</evidence>
<accession>A0AB34IQ48</accession>
<dbReference type="Proteomes" id="UP001515480">
    <property type="component" value="Unassembled WGS sequence"/>
</dbReference>
<organism evidence="3 4">
    <name type="scientific">Prymnesium parvum</name>
    <name type="common">Toxic golden alga</name>
    <dbReference type="NCBI Taxonomy" id="97485"/>
    <lineage>
        <taxon>Eukaryota</taxon>
        <taxon>Haptista</taxon>
        <taxon>Haptophyta</taxon>
        <taxon>Prymnesiophyceae</taxon>
        <taxon>Prymnesiales</taxon>
        <taxon>Prymnesiaceae</taxon>
        <taxon>Prymnesium</taxon>
    </lineage>
</organism>
<comment type="caution">
    <text evidence="3">The sequence shown here is derived from an EMBL/GenBank/DDBJ whole genome shotgun (WGS) entry which is preliminary data.</text>
</comment>
<name>A0AB34IQ48_PRYPA</name>
<keyword evidence="2" id="KW-0812">Transmembrane</keyword>
<keyword evidence="4" id="KW-1185">Reference proteome</keyword>
<keyword evidence="2" id="KW-1133">Transmembrane helix</keyword>
<sequence>MSLNLRHVSWKVILGTVTGITGTAVAAAITLRQYHLRTNDIFAAAQKQLLHAASVRELLGAEVVSTKGVVGGYVLPIMGTAVLTFPVNAENGASAIARVEAETEWLGVAEEERTLEQVRSMSPRWVLRHLEVDFPAARGDAGPLVLYSLPPRAPLAPWSPLREEEGSWMPRWLRDLVPVHAACRDPNMQKLFLGFCAIMAMHTGTYVYMRGPIARNRAIQMVRDSLVLQEDKAGVPALRELAMNAAAIAARQQMPRGNERAVSFVVRSPLLGVVEPTSAIICTSLDQAKSAKLELLFKSTRESERDAWTLTHISVHDLEAIAQMFAQTDGDADDARDALRKLAKESPTLPLPTQKYKSPLRTTKRA</sequence>
<dbReference type="AlphaFoldDB" id="A0AB34IQ48"/>
<feature type="transmembrane region" description="Helical" evidence="2">
    <location>
        <begin position="12"/>
        <end position="31"/>
    </location>
</feature>
<feature type="region of interest" description="Disordered" evidence="1">
    <location>
        <begin position="342"/>
        <end position="366"/>
    </location>
</feature>
<reference evidence="3 4" key="1">
    <citation type="journal article" date="2024" name="Science">
        <title>Giant polyketide synthase enzymes in the biosynthesis of giant marine polyether toxins.</title>
        <authorList>
            <person name="Fallon T.R."/>
            <person name="Shende V.V."/>
            <person name="Wierzbicki I.H."/>
            <person name="Pendleton A.L."/>
            <person name="Watervoot N.F."/>
            <person name="Auber R.P."/>
            <person name="Gonzalez D.J."/>
            <person name="Wisecaver J.H."/>
            <person name="Moore B.S."/>
        </authorList>
    </citation>
    <scope>NUCLEOTIDE SEQUENCE [LARGE SCALE GENOMIC DNA]</scope>
    <source>
        <strain evidence="3 4">12B1</strain>
    </source>
</reference>
<evidence type="ECO:0000256" key="2">
    <source>
        <dbReference type="SAM" id="Phobius"/>
    </source>
</evidence>
<evidence type="ECO:0000313" key="4">
    <source>
        <dbReference type="Proteomes" id="UP001515480"/>
    </source>
</evidence>